<proteinExistence type="predicted"/>
<keyword evidence="2" id="KW-1185">Reference proteome</keyword>
<dbReference type="EMBL" id="MU273507">
    <property type="protein sequence ID" value="KAI0034023.1"/>
    <property type="molecule type" value="Genomic_DNA"/>
</dbReference>
<accession>A0ACB8QQS0</accession>
<organism evidence="1 2">
    <name type="scientific">Vararia minispora EC-137</name>
    <dbReference type="NCBI Taxonomy" id="1314806"/>
    <lineage>
        <taxon>Eukaryota</taxon>
        <taxon>Fungi</taxon>
        <taxon>Dikarya</taxon>
        <taxon>Basidiomycota</taxon>
        <taxon>Agaricomycotina</taxon>
        <taxon>Agaricomycetes</taxon>
        <taxon>Russulales</taxon>
        <taxon>Lachnocladiaceae</taxon>
        <taxon>Vararia</taxon>
    </lineage>
</organism>
<sequence length="890" mass="101224">MSPGSPGALDATSFVYGHTRSQSSTSDDEGASVQFRIGEEDTKEAKNVDSMYVKEFEYALIAVLEYERHLFNQPEIDFLKMYNNLHYSSKYILVRLCLRSHRWLRRSKLDAYRTELGNDFEHAIQSLCKLPYLPDLAKKPNSKEPQVKPEGPQISALTLNFEEEKDVKPNTRPYPLGDMHPSLVSLSSPSEPDLSFFLEGAKDASMKELLHCLTVDELKDVAKKFQVSPKAKRDILINSLLNVATPMPKLKSPKDKYKQTKLHFGGEATASSKMRQFVMDKLGICIRLNRYIFDLMRRIDIIYFRSTSLSSGMLTPAVMGRAGRWNYAITEYKRTADIWPSRQAILDYERAIHIQADMEFIMNPEAPGATFSGRFSHLPLSREEIKALLSKNQKPDDNSYLSPGIVRAKLLKYIFDRVWPEWQAIVKATDGEPLRPYGLYRFEHGHILTRIVHKGADALATLKERKLEVQVLDALLAQNRWQRGRRGAWYDRMALIFEKHLDKSRESKLEALRITKAGLEDTETHLIYRDKLDRRLHRLENSLKLQKQDLHQCEGNLEKPRIVTILGRHPACPAENVGPPLSLDETRRPKGTLSAFITILPKAKNTRSDPSQQKPSKPARTGRTEWVGKTGDVVGVETLALQHYEQAGYSGYHCEGGIIRTLFGILFWDIIFMNIPGAFETKYQLAPLDLGEETFVLARADAIAARLVDIRKGRALKVFENVDAEHRAKQTSCVGVNWNYSTDELREILQAGCFDGKSLTLICEVLCQDYVKRSSGLPDLFLWHTQRQSCKLVEVKSPNDSLQENQKVWIDVLNGAGVDVELCSVRDADAPIKAEPKGNRKKRAAPSKREGSEEEEEEIPFNDGEYEPDPSVLSAPPRKRQRFGIEIHTD</sequence>
<dbReference type="Proteomes" id="UP000814128">
    <property type="component" value="Unassembled WGS sequence"/>
</dbReference>
<protein>
    <submittedName>
        <fullName evidence="1">VRR-NUC domain-containing protein</fullName>
    </submittedName>
</protein>
<reference evidence="1" key="1">
    <citation type="submission" date="2021-02" db="EMBL/GenBank/DDBJ databases">
        <authorList>
            <consortium name="DOE Joint Genome Institute"/>
            <person name="Ahrendt S."/>
            <person name="Looney B.P."/>
            <person name="Miyauchi S."/>
            <person name="Morin E."/>
            <person name="Drula E."/>
            <person name="Courty P.E."/>
            <person name="Chicoki N."/>
            <person name="Fauchery L."/>
            <person name="Kohler A."/>
            <person name="Kuo A."/>
            <person name="Labutti K."/>
            <person name="Pangilinan J."/>
            <person name="Lipzen A."/>
            <person name="Riley R."/>
            <person name="Andreopoulos W."/>
            <person name="He G."/>
            <person name="Johnson J."/>
            <person name="Barry K.W."/>
            <person name="Grigoriev I.V."/>
            <person name="Nagy L."/>
            <person name="Hibbett D."/>
            <person name="Henrissat B."/>
            <person name="Matheny P.B."/>
            <person name="Labbe J."/>
            <person name="Martin F."/>
        </authorList>
    </citation>
    <scope>NUCLEOTIDE SEQUENCE</scope>
    <source>
        <strain evidence="1">EC-137</strain>
    </source>
</reference>
<comment type="caution">
    <text evidence="1">The sequence shown here is derived from an EMBL/GenBank/DDBJ whole genome shotgun (WGS) entry which is preliminary data.</text>
</comment>
<gene>
    <name evidence="1" type="ORF">K488DRAFT_84357</name>
</gene>
<evidence type="ECO:0000313" key="1">
    <source>
        <dbReference type="EMBL" id="KAI0034023.1"/>
    </source>
</evidence>
<reference evidence="1" key="2">
    <citation type="journal article" date="2022" name="New Phytol.">
        <title>Evolutionary transition to the ectomycorrhizal habit in the genomes of a hyperdiverse lineage of mushroom-forming fungi.</title>
        <authorList>
            <person name="Looney B."/>
            <person name="Miyauchi S."/>
            <person name="Morin E."/>
            <person name="Drula E."/>
            <person name="Courty P.E."/>
            <person name="Kohler A."/>
            <person name="Kuo A."/>
            <person name="LaButti K."/>
            <person name="Pangilinan J."/>
            <person name="Lipzen A."/>
            <person name="Riley R."/>
            <person name="Andreopoulos W."/>
            <person name="He G."/>
            <person name="Johnson J."/>
            <person name="Nolan M."/>
            <person name="Tritt A."/>
            <person name="Barry K.W."/>
            <person name="Grigoriev I.V."/>
            <person name="Nagy L.G."/>
            <person name="Hibbett D."/>
            <person name="Henrissat B."/>
            <person name="Matheny P.B."/>
            <person name="Labbe J."/>
            <person name="Martin F.M."/>
        </authorList>
    </citation>
    <scope>NUCLEOTIDE SEQUENCE</scope>
    <source>
        <strain evidence="1">EC-137</strain>
    </source>
</reference>
<name>A0ACB8QQS0_9AGAM</name>
<evidence type="ECO:0000313" key="2">
    <source>
        <dbReference type="Proteomes" id="UP000814128"/>
    </source>
</evidence>